<dbReference type="Proteomes" id="UP000008782">
    <property type="component" value="Unassembled WGS sequence"/>
</dbReference>
<dbReference type="VEuPathDB" id="FungiDB:GLRG_11536"/>
<dbReference type="InterPro" id="IPR051478">
    <property type="entry name" value="Beta-lactamase-like_AB/R"/>
</dbReference>
<dbReference type="Gene3D" id="3.40.710.10">
    <property type="entry name" value="DD-peptidase/beta-lactamase superfamily"/>
    <property type="match status" value="1"/>
</dbReference>
<name>E3QZV3_COLGM</name>
<dbReference type="STRING" id="645133.E3QZV3"/>
<keyword evidence="4" id="KW-1185">Reference proteome</keyword>
<dbReference type="PANTHER" id="PTHR22935:SF95">
    <property type="entry name" value="BETA-LACTAMASE-LIKE 1-RELATED"/>
    <property type="match status" value="1"/>
</dbReference>
<dbReference type="RefSeq" id="XP_008100411.1">
    <property type="nucleotide sequence ID" value="XM_008102220.1"/>
</dbReference>
<evidence type="ECO:0000313" key="4">
    <source>
        <dbReference type="Proteomes" id="UP000008782"/>
    </source>
</evidence>
<dbReference type="Pfam" id="PF00144">
    <property type="entry name" value="Beta-lactamase"/>
    <property type="match status" value="1"/>
</dbReference>
<reference evidence="4" key="1">
    <citation type="journal article" date="2012" name="Nat. Genet.">
        <title>Lifestyle transitions in plant pathogenic Colletotrichum fungi deciphered by genome and transcriptome analyses.</title>
        <authorList>
            <person name="O'Connell R.J."/>
            <person name="Thon M.R."/>
            <person name="Hacquard S."/>
            <person name="Amyotte S.G."/>
            <person name="Kleemann J."/>
            <person name="Torres M.F."/>
            <person name="Damm U."/>
            <person name="Buiate E.A."/>
            <person name="Epstein L."/>
            <person name="Alkan N."/>
            <person name="Altmueller J."/>
            <person name="Alvarado-Balderrama L."/>
            <person name="Bauser C.A."/>
            <person name="Becker C."/>
            <person name="Birren B.W."/>
            <person name="Chen Z."/>
            <person name="Choi J."/>
            <person name="Crouch J.A."/>
            <person name="Duvick J.P."/>
            <person name="Farman M.A."/>
            <person name="Gan P."/>
            <person name="Heiman D."/>
            <person name="Henrissat B."/>
            <person name="Howard R.J."/>
            <person name="Kabbage M."/>
            <person name="Koch C."/>
            <person name="Kracher B."/>
            <person name="Kubo Y."/>
            <person name="Law A.D."/>
            <person name="Lebrun M.-H."/>
            <person name="Lee Y.-H."/>
            <person name="Miyara I."/>
            <person name="Moore N."/>
            <person name="Neumann U."/>
            <person name="Nordstroem K."/>
            <person name="Panaccione D.G."/>
            <person name="Panstruga R."/>
            <person name="Place M."/>
            <person name="Proctor R.H."/>
            <person name="Prusky D."/>
            <person name="Rech G."/>
            <person name="Reinhardt R."/>
            <person name="Rollins J.A."/>
            <person name="Rounsley S."/>
            <person name="Schardl C.L."/>
            <person name="Schwartz D.C."/>
            <person name="Shenoy N."/>
            <person name="Shirasu K."/>
            <person name="Sikhakolli U.R."/>
            <person name="Stueber K."/>
            <person name="Sukno S.A."/>
            <person name="Sweigard J.A."/>
            <person name="Takano Y."/>
            <person name="Takahara H."/>
            <person name="Trail F."/>
            <person name="van der Does H.C."/>
            <person name="Voll L.M."/>
            <person name="Will I."/>
            <person name="Young S."/>
            <person name="Zeng Q."/>
            <person name="Zhang J."/>
            <person name="Zhou S."/>
            <person name="Dickman M.B."/>
            <person name="Schulze-Lefert P."/>
            <person name="Ver Loren van Themaat E."/>
            <person name="Ma L.-J."/>
            <person name="Vaillancourt L.J."/>
        </authorList>
    </citation>
    <scope>NUCLEOTIDE SEQUENCE [LARGE SCALE GENOMIC DNA]</scope>
    <source>
        <strain evidence="4">M1.001 / M2 / FGSC 10212</strain>
    </source>
</reference>
<sequence>MHPVAILENIPNYEYHAHVITLFSLFKGTRDNLYPSLGTAIPSLKTPSDLKAVRETIEEIQEGLVNHNRNTAKVEIHTTYRGGSITKPFTTLVALQNHCIKKTDSVIEYLLQLKTEAVQNEGQFNFIPLDNITIWDLTSHLSGLGGDNLLTGLNNTPPLIRPNTTLVYFSIGLEILSPVVEATNNKTYEYILVKTFLSEPTWGGDLDIYASAGGIYTNKRDMLTFGAAILSSDIGINVGFWLKPHVFNFSRGYSISAPWEIWASFTLLESGVPVSFYIKFGDLGLSTNVLIIVPDYDLVTFIHATGAQSAATFSLPTQDISLVMKVLILTLEKASKESAHAAVAGTFTDQKTNFVH</sequence>
<proteinExistence type="inferred from homology"/>
<dbReference type="eggNOG" id="ENOG502S3SB">
    <property type="taxonomic scope" value="Eukaryota"/>
</dbReference>
<dbReference type="PANTHER" id="PTHR22935">
    <property type="entry name" value="PENICILLIN-BINDING PROTEIN"/>
    <property type="match status" value="1"/>
</dbReference>
<organism evidence="4">
    <name type="scientific">Colletotrichum graminicola (strain M1.001 / M2 / FGSC 10212)</name>
    <name type="common">Maize anthracnose fungus</name>
    <name type="synonym">Glomerella graminicola</name>
    <dbReference type="NCBI Taxonomy" id="645133"/>
    <lineage>
        <taxon>Eukaryota</taxon>
        <taxon>Fungi</taxon>
        <taxon>Dikarya</taxon>
        <taxon>Ascomycota</taxon>
        <taxon>Pezizomycotina</taxon>
        <taxon>Sordariomycetes</taxon>
        <taxon>Hypocreomycetidae</taxon>
        <taxon>Glomerellales</taxon>
        <taxon>Glomerellaceae</taxon>
        <taxon>Colletotrichum</taxon>
        <taxon>Colletotrichum graminicola species complex</taxon>
    </lineage>
</organism>
<evidence type="ECO:0000259" key="2">
    <source>
        <dbReference type="Pfam" id="PF00144"/>
    </source>
</evidence>
<feature type="domain" description="Beta-lactamase-related" evidence="2">
    <location>
        <begin position="68"/>
        <end position="192"/>
    </location>
</feature>
<dbReference type="OrthoDB" id="10250282at2759"/>
<accession>E3QZV3</accession>
<dbReference type="GeneID" id="24416900"/>
<dbReference type="HOGENOM" id="CLU_778465_0_0_1"/>
<dbReference type="InterPro" id="IPR001466">
    <property type="entry name" value="Beta-lactam-related"/>
</dbReference>
<gene>
    <name evidence="3" type="ORF">GLRG_11536</name>
</gene>
<protein>
    <submittedName>
        <fullName evidence="3">Beta-lactamase</fullName>
    </submittedName>
</protein>
<evidence type="ECO:0000313" key="3">
    <source>
        <dbReference type="EMBL" id="EFQ36391.1"/>
    </source>
</evidence>
<dbReference type="EMBL" id="GG697421">
    <property type="protein sequence ID" value="EFQ36391.1"/>
    <property type="molecule type" value="Genomic_DNA"/>
</dbReference>
<dbReference type="AlphaFoldDB" id="E3QZV3"/>
<comment type="similarity">
    <text evidence="1">Belongs to the beta-lactamase family.</text>
</comment>
<dbReference type="SUPFAM" id="SSF56601">
    <property type="entry name" value="beta-lactamase/transpeptidase-like"/>
    <property type="match status" value="1"/>
</dbReference>
<evidence type="ECO:0000256" key="1">
    <source>
        <dbReference type="ARBA" id="ARBA00038473"/>
    </source>
</evidence>
<dbReference type="InterPro" id="IPR012338">
    <property type="entry name" value="Beta-lactam/transpept-like"/>
</dbReference>